<protein>
    <submittedName>
        <fullName evidence="2">Uncharacterized protein</fullName>
    </submittedName>
</protein>
<dbReference type="GO" id="GO:0003677">
    <property type="term" value="F:DNA binding"/>
    <property type="evidence" value="ECO:0007669"/>
    <property type="project" value="InterPro"/>
</dbReference>
<keyword evidence="1" id="KW-0233">DNA recombination</keyword>
<evidence type="ECO:0000313" key="3">
    <source>
        <dbReference type="Proteomes" id="UP000507470"/>
    </source>
</evidence>
<dbReference type="Gene3D" id="1.10.443.10">
    <property type="entry name" value="Intergrase catalytic core"/>
    <property type="match status" value="1"/>
</dbReference>
<reference evidence="2 3" key="1">
    <citation type="submission" date="2020-06" db="EMBL/GenBank/DDBJ databases">
        <authorList>
            <person name="Li R."/>
            <person name="Bekaert M."/>
        </authorList>
    </citation>
    <scope>NUCLEOTIDE SEQUENCE [LARGE SCALE GENOMIC DNA]</scope>
    <source>
        <strain evidence="3">wild</strain>
    </source>
</reference>
<proteinExistence type="predicted"/>
<gene>
    <name evidence="2" type="ORF">MCOR_16224</name>
</gene>
<dbReference type="AlphaFoldDB" id="A0A6J8BA85"/>
<accession>A0A6J8BA85</accession>
<sequence>MLNCTVILRVDGVIAAWVPTYYEFIQDAFVVGNKGQRGVLKYPTKKGYVQDGFGLPENLWAIRIKGKPSCTLESDRHVSVVLSAIIRCKDEAINARSTIINEKIENLCKRNCWMFMDNSNINCRHLRDHVHLNEEERLKLHLNVLKLYEGETSHSSRRGCAITLHYAGVNDEPINQHVGWGTKHMVDHYANVGN</sequence>
<organism evidence="2 3">
    <name type="scientific">Mytilus coruscus</name>
    <name type="common">Sea mussel</name>
    <dbReference type="NCBI Taxonomy" id="42192"/>
    <lineage>
        <taxon>Eukaryota</taxon>
        <taxon>Metazoa</taxon>
        <taxon>Spiralia</taxon>
        <taxon>Lophotrochozoa</taxon>
        <taxon>Mollusca</taxon>
        <taxon>Bivalvia</taxon>
        <taxon>Autobranchia</taxon>
        <taxon>Pteriomorphia</taxon>
        <taxon>Mytilida</taxon>
        <taxon>Mytiloidea</taxon>
        <taxon>Mytilidae</taxon>
        <taxon>Mytilinae</taxon>
        <taxon>Mytilus</taxon>
    </lineage>
</organism>
<keyword evidence="3" id="KW-1185">Reference proteome</keyword>
<dbReference type="InterPro" id="IPR013762">
    <property type="entry name" value="Integrase-like_cat_sf"/>
</dbReference>
<dbReference type="GO" id="GO:0006310">
    <property type="term" value="P:DNA recombination"/>
    <property type="evidence" value="ECO:0007669"/>
    <property type="project" value="UniProtKB-KW"/>
</dbReference>
<name>A0A6J8BA85_MYTCO</name>
<dbReference type="SUPFAM" id="SSF56349">
    <property type="entry name" value="DNA breaking-rejoining enzymes"/>
    <property type="match status" value="1"/>
</dbReference>
<evidence type="ECO:0000313" key="2">
    <source>
        <dbReference type="EMBL" id="CAC5380250.1"/>
    </source>
</evidence>
<evidence type="ECO:0000256" key="1">
    <source>
        <dbReference type="ARBA" id="ARBA00023172"/>
    </source>
</evidence>
<dbReference type="InterPro" id="IPR011010">
    <property type="entry name" value="DNA_brk_join_enz"/>
</dbReference>
<dbReference type="Proteomes" id="UP000507470">
    <property type="component" value="Unassembled WGS sequence"/>
</dbReference>
<dbReference type="GO" id="GO:0015074">
    <property type="term" value="P:DNA integration"/>
    <property type="evidence" value="ECO:0007669"/>
    <property type="project" value="InterPro"/>
</dbReference>
<dbReference type="EMBL" id="CACVKT020002856">
    <property type="protein sequence ID" value="CAC5380250.1"/>
    <property type="molecule type" value="Genomic_DNA"/>
</dbReference>